<dbReference type="CDD" id="cd02947">
    <property type="entry name" value="TRX_family"/>
    <property type="match status" value="1"/>
</dbReference>
<keyword evidence="3" id="KW-1185">Reference proteome</keyword>
<gene>
    <name evidence="2" type="ORF">GK108_04230</name>
</gene>
<organism evidence="2 3">
    <name type="scientific">Spirosoma terrae</name>
    <dbReference type="NCBI Taxonomy" id="1968276"/>
    <lineage>
        <taxon>Bacteria</taxon>
        <taxon>Pseudomonadati</taxon>
        <taxon>Bacteroidota</taxon>
        <taxon>Cytophagia</taxon>
        <taxon>Cytophagales</taxon>
        <taxon>Cytophagaceae</taxon>
        <taxon>Spirosoma</taxon>
    </lineage>
</organism>
<protein>
    <submittedName>
        <fullName evidence="2">Thioredoxin family protein</fullName>
    </submittedName>
</protein>
<feature type="domain" description="Thioredoxin" evidence="1">
    <location>
        <begin position="41"/>
        <end position="95"/>
    </location>
</feature>
<evidence type="ECO:0000259" key="1">
    <source>
        <dbReference type="Pfam" id="PF00085"/>
    </source>
</evidence>
<dbReference type="InterPro" id="IPR013766">
    <property type="entry name" value="Thioredoxin_domain"/>
</dbReference>
<dbReference type="Gene3D" id="3.40.30.10">
    <property type="entry name" value="Glutaredoxin"/>
    <property type="match status" value="1"/>
</dbReference>
<reference evidence="2 3" key="1">
    <citation type="submission" date="2020-02" db="EMBL/GenBank/DDBJ databases">
        <title>Draft genome sequence of two Spirosoma agri KCTC 52727 and Spirosoma terrae KCTC 52035.</title>
        <authorList>
            <person name="Rojas J."/>
            <person name="Ambika Manirajan B."/>
            <person name="Suarez C."/>
            <person name="Ratering S."/>
            <person name="Schnell S."/>
        </authorList>
    </citation>
    <scope>NUCLEOTIDE SEQUENCE [LARGE SCALE GENOMIC DNA]</scope>
    <source>
        <strain evidence="2 3">KCTC 52035</strain>
    </source>
</reference>
<dbReference type="RefSeq" id="WP_163943231.1">
    <property type="nucleotide sequence ID" value="NZ_JAAFZH010000001.1"/>
</dbReference>
<dbReference type="AlphaFoldDB" id="A0A6L9L176"/>
<dbReference type="InterPro" id="IPR036249">
    <property type="entry name" value="Thioredoxin-like_sf"/>
</dbReference>
<dbReference type="Proteomes" id="UP000474175">
    <property type="component" value="Unassembled WGS sequence"/>
</dbReference>
<accession>A0A6L9L176</accession>
<comment type="caution">
    <text evidence="2">The sequence shown here is derived from an EMBL/GenBank/DDBJ whole genome shotgun (WGS) entry which is preliminary data.</text>
</comment>
<proteinExistence type="predicted"/>
<dbReference type="Pfam" id="PF00085">
    <property type="entry name" value="Thioredoxin"/>
    <property type="match status" value="1"/>
</dbReference>
<evidence type="ECO:0000313" key="3">
    <source>
        <dbReference type="Proteomes" id="UP000474175"/>
    </source>
</evidence>
<name>A0A6L9L176_9BACT</name>
<dbReference type="EMBL" id="JAAFZH010000001">
    <property type="protein sequence ID" value="NDU94070.1"/>
    <property type="molecule type" value="Genomic_DNA"/>
</dbReference>
<dbReference type="SUPFAM" id="SSF52833">
    <property type="entry name" value="Thioredoxin-like"/>
    <property type="match status" value="1"/>
</dbReference>
<sequence>MELSTPHPIIVPAKTAVLLVFMPPVVSREHSGQRASLLRLMELLQQQVGNRVRVLKIDESAHPDVVRSFDVQELPAFVLVQQGVELWRQEGVVSKGDEMTYLPQLIEMISMY</sequence>
<evidence type="ECO:0000313" key="2">
    <source>
        <dbReference type="EMBL" id="NDU94070.1"/>
    </source>
</evidence>